<dbReference type="Proteomes" id="UP000670092">
    <property type="component" value="Unassembled WGS sequence"/>
</dbReference>
<gene>
    <name evidence="1" type="ORF">I7I52_02654</name>
</gene>
<reference evidence="1 2" key="1">
    <citation type="submission" date="2021-01" db="EMBL/GenBank/DDBJ databases">
        <title>Chromosome-level genome assembly of a human fungal pathogen reveals clustering of transcriptionally co-regulated genes.</title>
        <authorList>
            <person name="Voorhies M."/>
            <person name="Cohen S."/>
            <person name="Shea T.P."/>
            <person name="Petrus S."/>
            <person name="Munoz J.F."/>
            <person name="Poplawski S."/>
            <person name="Goldman W.E."/>
            <person name="Michael T."/>
            <person name="Cuomo C.A."/>
            <person name="Sil A."/>
            <person name="Beyhan S."/>
        </authorList>
    </citation>
    <scope>NUCLEOTIDE SEQUENCE [LARGE SCALE GENOMIC DNA]</scope>
    <source>
        <strain evidence="1 2">G184AR</strain>
    </source>
</reference>
<accession>A0A8H8D7Y6</accession>
<dbReference type="VEuPathDB" id="FungiDB:I7I52_02654"/>
<comment type="caution">
    <text evidence="1">The sequence shown here is derived from an EMBL/GenBank/DDBJ whole genome shotgun (WGS) entry which is preliminary data.</text>
</comment>
<dbReference type="EMBL" id="JAEVHI010000001">
    <property type="protein sequence ID" value="KAG5304354.1"/>
    <property type="molecule type" value="Genomic_DNA"/>
</dbReference>
<evidence type="ECO:0000313" key="2">
    <source>
        <dbReference type="Proteomes" id="UP000670092"/>
    </source>
</evidence>
<protein>
    <submittedName>
        <fullName evidence="1">Rho-GTPase-activating protein</fullName>
    </submittedName>
</protein>
<organism evidence="1 2">
    <name type="scientific">Ajellomyces capsulatus</name>
    <name type="common">Darling's disease fungus</name>
    <name type="synonym">Histoplasma capsulatum</name>
    <dbReference type="NCBI Taxonomy" id="5037"/>
    <lineage>
        <taxon>Eukaryota</taxon>
        <taxon>Fungi</taxon>
        <taxon>Dikarya</taxon>
        <taxon>Ascomycota</taxon>
        <taxon>Pezizomycotina</taxon>
        <taxon>Eurotiomycetes</taxon>
        <taxon>Eurotiomycetidae</taxon>
        <taxon>Onygenales</taxon>
        <taxon>Ajellomycetaceae</taxon>
        <taxon>Histoplasma</taxon>
    </lineage>
</organism>
<dbReference type="AlphaFoldDB" id="A0A8H8D7Y6"/>
<evidence type="ECO:0000313" key="1">
    <source>
        <dbReference type="EMBL" id="KAG5304354.1"/>
    </source>
</evidence>
<sequence>MRPITPDPPLDDLPPMQAERQIVYENMILSDGMCLSRLSTPKIQHLIQQVPPPTRLAEERLAYIVATLSLQKRWWGSLLHNSPALVSQQAPDPVSPRHLFTPDVNPPVKTLHPNW</sequence>
<proteinExistence type="predicted"/>
<name>A0A8H8D7Y6_AJECA</name>